<evidence type="ECO:0000313" key="1">
    <source>
        <dbReference type="EMBL" id="CAK1595063.1"/>
    </source>
</evidence>
<dbReference type="AlphaFoldDB" id="A0AAV1LI33"/>
<evidence type="ECO:0000313" key="2">
    <source>
        <dbReference type="Proteomes" id="UP001314205"/>
    </source>
</evidence>
<accession>A0AAV1LI33</accession>
<dbReference type="EMBL" id="CAVLGL010000091">
    <property type="protein sequence ID" value="CAK1595063.1"/>
    <property type="molecule type" value="Genomic_DNA"/>
</dbReference>
<dbReference type="Proteomes" id="UP001314205">
    <property type="component" value="Unassembled WGS sequence"/>
</dbReference>
<comment type="caution">
    <text evidence="1">The sequence shown here is derived from an EMBL/GenBank/DDBJ whole genome shotgun (WGS) entry which is preliminary data.</text>
</comment>
<reference evidence="1 2" key="1">
    <citation type="submission" date="2023-11" db="EMBL/GenBank/DDBJ databases">
        <authorList>
            <person name="Hedman E."/>
            <person name="Englund M."/>
            <person name="Stromberg M."/>
            <person name="Nyberg Akerstrom W."/>
            <person name="Nylinder S."/>
            <person name="Jareborg N."/>
            <person name="Kallberg Y."/>
            <person name="Kronander E."/>
        </authorList>
    </citation>
    <scope>NUCLEOTIDE SEQUENCE [LARGE SCALE GENOMIC DNA]</scope>
</reference>
<sequence>MSIIALKGIPPSWSMKTVIEKTVKTINGNFEALTLQTTKQGRICYLRLSERLDPLFIVAKINRTQFGKVKLRASKLDGLPNLPHNIKPKGIPLKKRKALRIPKESTPEELLLTGTNEILLEMQSKYTGLYNVSNRTGHRLLDNIARILIDRLKNIIDTVSDVDTSYKLTRQYRKIHPHFADFQLILSTLHEIEDQDGKPRTQLNRQEFSRPNIKPHVLDNIPYDRVKEICAKYINTISKKLTDHVNNLNTDIGDESNPEEVAQKRVREALKSIAPFIPTIMNQVVLKNFVPEKLTAYRIRVYGEPFLPPKHIIVEFLRRFRARKPIRCHRSYNLVRCKVPLESANLLMEADGSVVGGATIYFRLAKATFYKMPDSIRTEIMTAFGRQDQVRLPEPMAVDDEEEWNEDW</sequence>
<protein>
    <submittedName>
        <fullName evidence="1">Uncharacterized protein</fullName>
    </submittedName>
</protein>
<gene>
    <name evidence="1" type="ORF">PARMNEM_LOCUS14600</name>
</gene>
<organism evidence="1 2">
    <name type="scientific">Parnassius mnemosyne</name>
    <name type="common">clouded apollo</name>
    <dbReference type="NCBI Taxonomy" id="213953"/>
    <lineage>
        <taxon>Eukaryota</taxon>
        <taxon>Metazoa</taxon>
        <taxon>Ecdysozoa</taxon>
        <taxon>Arthropoda</taxon>
        <taxon>Hexapoda</taxon>
        <taxon>Insecta</taxon>
        <taxon>Pterygota</taxon>
        <taxon>Neoptera</taxon>
        <taxon>Endopterygota</taxon>
        <taxon>Lepidoptera</taxon>
        <taxon>Glossata</taxon>
        <taxon>Ditrysia</taxon>
        <taxon>Papilionoidea</taxon>
        <taxon>Papilionidae</taxon>
        <taxon>Parnassiinae</taxon>
        <taxon>Parnassini</taxon>
        <taxon>Parnassius</taxon>
        <taxon>Driopa</taxon>
    </lineage>
</organism>
<name>A0AAV1LI33_9NEOP</name>
<keyword evidence="2" id="KW-1185">Reference proteome</keyword>
<proteinExistence type="predicted"/>